<protein>
    <submittedName>
        <fullName evidence="1">Uncharacterized protein</fullName>
    </submittedName>
</protein>
<dbReference type="Proteomes" id="UP000201861">
    <property type="component" value="Segment"/>
</dbReference>
<evidence type="ECO:0000313" key="1">
    <source>
        <dbReference type="EMBL" id="AKR17291.1"/>
    </source>
</evidence>
<name>A0A161CCX7_9ABAC</name>
<dbReference type="GeneID" id="27429828"/>
<proteinExistence type="predicted"/>
<reference evidence="1" key="1">
    <citation type="submission" date="2017-04" db="EMBL/GenBank/DDBJ databases">
        <title>Complete genome sequence of Urbanus proteus nucleopolyhedrovirus (UrprNPV).</title>
        <authorList>
            <person name="Santos E.R."/>
            <person name="Melo F.L."/>
            <person name="Sosa-Gomez D.R."/>
            <person name="Ribeiro B.M."/>
            <person name="Ardisson-Araujo D.M.P."/>
        </authorList>
    </citation>
    <scope>NUCLEOTIDE SEQUENCE [LARGE SCALE GENOMIC DNA]</scope>
    <source>
        <strain evidence="1">Southern Brazil</strain>
    </source>
</reference>
<keyword evidence="2" id="KW-1185">Reference proteome</keyword>
<organism evidence="1 2">
    <name type="scientific">Urbanus proteus nucleopolyhedrovirus</name>
    <dbReference type="NCBI Taxonomy" id="1675866"/>
    <lineage>
        <taxon>Viruses</taxon>
        <taxon>Viruses incertae sedis</taxon>
        <taxon>Naldaviricetes</taxon>
        <taxon>Lefavirales</taxon>
        <taxon>Baculoviridae</taxon>
        <taxon>Alphabaculovirus</taxon>
        <taxon>Alphabaculovirus urprotei</taxon>
    </lineage>
</organism>
<sequence>MNCINVNDLVFVKIIKYNLHGWHEVVIVDNEQYKCVLIAPTSEVLYENLIVRAKIIRINDKSVDLILKK</sequence>
<accession>A0A161CCX7</accession>
<dbReference type="KEGG" id="vg:27429828"/>
<dbReference type="RefSeq" id="YP_009250010.1">
    <property type="nucleotide sequence ID" value="NC_029997.2"/>
</dbReference>
<dbReference type="EMBL" id="KR011717">
    <property type="protein sequence ID" value="AKR17291.1"/>
    <property type="molecule type" value="Genomic_DNA"/>
</dbReference>
<evidence type="ECO:0000313" key="2">
    <source>
        <dbReference type="Proteomes" id="UP000201861"/>
    </source>
</evidence>